<dbReference type="GO" id="GO:0005634">
    <property type="term" value="C:nucleus"/>
    <property type="evidence" value="ECO:0007669"/>
    <property type="project" value="InterPro"/>
</dbReference>
<dbReference type="PANTHER" id="PTHR12046">
    <property type="entry name" value="HISTONE ACETYLTRANSFERASE TYPE B CATALYTIC SUBUNIT"/>
    <property type="match status" value="1"/>
</dbReference>
<feature type="domain" description="N-acetyltransferase" evidence="2">
    <location>
        <begin position="252"/>
        <end position="308"/>
    </location>
</feature>
<dbReference type="Pfam" id="PF00583">
    <property type="entry name" value="Acetyltransf_1"/>
    <property type="match status" value="1"/>
</dbReference>
<feature type="region of interest" description="Disordered" evidence="1">
    <location>
        <begin position="48"/>
        <end position="67"/>
    </location>
</feature>
<gene>
    <name evidence="3" type="ORF">TrRE_jg7943</name>
</gene>
<dbReference type="GO" id="GO:0031509">
    <property type="term" value="P:subtelomeric heterochromatin formation"/>
    <property type="evidence" value="ECO:0007669"/>
    <property type="project" value="InterPro"/>
</dbReference>
<accession>A0A9W7DYG9</accession>
<dbReference type="Gene3D" id="3.40.630.30">
    <property type="match status" value="1"/>
</dbReference>
<dbReference type="GO" id="GO:0004402">
    <property type="term" value="F:histone acetyltransferase activity"/>
    <property type="evidence" value="ECO:0007669"/>
    <property type="project" value="InterPro"/>
</dbReference>
<dbReference type="GO" id="GO:0000781">
    <property type="term" value="C:chromosome, telomeric region"/>
    <property type="evidence" value="ECO:0007669"/>
    <property type="project" value="GOC"/>
</dbReference>
<dbReference type="InterPro" id="IPR000182">
    <property type="entry name" value="GNAT_dom"/>
</dbReference>
<keyword evidence="4" id="KW-1185">Reference proteome</keyword>
<comment type="caution">
    <text evidence="3">The sequence shown here is derived from an EMBL/GenBank/DDBJ whole genome shotgun (WGS) entry which is preliminary data.</text>
</comment>
<dbReference type="InterPro" id="IPR016181">
    <property type="entry name" value="Acyl_CoA_acyltransferase"/>
</dbReference>
<dbReference type="InterPro" id="IPR017380">
    <property type="entry name" value="Hist_AcTrfase_B-typ_cat-su"/>
</dbReference>
<dbReference type="EMBL" id="BRXZ01001064">
    <property type="protein sequence ID" value="GMH61204.1"/>
    <property type="molecule type" value="Genomic_DNA"/>
</dbReference>
<sequence>MTTNFDVVTFEPGDLQFTLGNGSLDTKPFTHQITPKCKFKLPAKGGRVDKAENTEEQTSTVTEVGEGASDAVVRSTVKGGSGEKDDEGVKKKVSFAVPPLKTGVSRVKVVVNLKSWTCLERIVVTTYDESGEVMEALTKGPPEGRQPRGKKVYDAVNTDDPDKIVEFGDLEGFVGHLMTFLPPFTDVSFPCEWTEAGEGAVKLRDNSAIDDVQWMSVLWIENGSRIQAGGDWDVYGITSPGRSLEGGEVGWGELAGYLTVFRFKTMDRAVHRICQMMVFPGAQGRGVGGGALKGVMKALREDAGCREVNVEDPCPAMTRVRDAVDWGDLGGRVLVEEKDGKAVLPEEKAVKELAREFKVTERQVRRVWCVNLVVGAGGAEVEREKKIKVGLKRWVIRMERENMVNMNKEQKLEYINNIYEEERREIERVARRVGGKENVGKGEEKGGKRKFEGVGEGNEGIRKKVV</sequence>
<evidence type="ECO:0000313" key="3">
    <source>
        <dbReference type="EMBL" id="GMH61204.1"/>
    </source>
</evidence>
<evidence type="ECO:0000259" key="2">
    <source>
        <dbReference type="Pfam" id="PF00583"/>
    </source>
</evidence>
<dbReference type="OrthoDB" id="10253098at2759"/>
<evidence type="ECO:0000256" key="1">
    <source>
        <dbReference type="SAM" id="MobiDB-lite"/>
    </source>
</evidence>
<name>A0A9W7DYG9_9STRA</name>
<dbReference type="Proteomes" id="UP001165082">
    <property type="component" value="Unassembled WGS sequence"/>
</dbReference>
<dbReference type="SUPFAM" id="SSF55729">
    <property type="entry name" value="Acyl-CoA N-acyltransferases (Nat)"/>
    <property type="match status" value="1"/>
</dbReference>
<organism evidence="3 4">
    <name type="scientific">Triparma retinervis</name>
    <dbReference type="NCBI Taxonomy" id="2557542"/>
    <lineage>
        <taxon>Eukaryota</taxon>
        <taxon>Sar</taxon>
        <taxon>Stramenopiles</taxon>
        <taxon>Ochrophyta</taxon>
        <taxon>Bolidophyceae</taxon>
        <taxon>Parmales</taxon>
        <taxon>Triparmaceae</taxon>
        <taxon>Triparma</taxon>
    </lineage>
</organism>
<protein>
    <recommendedName>
        <fullName evidence="2">N-acetyltransferase domain-containing protein</fullName>
    </recommendedName>
</protein>
<dbReference type="AlphaFoldDB" id="A0A9W7DYG9"/>
<evidence type="ECO:0000313" key="4">
    <source>
        <dbReference type="Proteomes" id="UP001165082"/>
    </source>
</evidence>
<proteinExistence type="predicted"/>
<reference evidence="3" key="1">
    <citation type="submission" date="2022-07" db="EMBL/GenBank/DDBJ databases">
        <title>Genome analysis of Parmales, a sister group of diatoms, reveals the evolutionary specialization of diatoms from phago-mixotrophs to photoautotrophs.</title>
        <authorList>
            <person name="Ban H."/>
            <person name="Sato S."/>
            <person name="Yoshikawa S."/>
            <person name="Kazumasa Y."/>
            <person name="Nakamura Y."/>
            <person name="Ichinomiya M."/>
            <person name="Saitoh K."/>
            <person name="Sato N."/>
            <person name="Blanc-Mathieu R."/>
            <person name="Endo H."/>
            <person name="Kuwata A."/>
            <person name="Ogata H."/>
        </authorList>
    </citation>
    <scope>NUCLEOTIDE SEQUENCE</scope>
</reference>
<feature type="region of interest" description="Disordered" evidence="1">
    <location>
        <begin position="436"/>
        <end position="466"/>
    </location>
</feature>